<evidence type="ECO:0000313" key="2">
    <source>
        <dbReference type="EMBL" id="PIT88355.1"/>
    </source>
</evidence>
<comment type="caution">
    <text evidence="2">The sequence shown here is derived from an EMBL/GenBank/DDBJ whole genome shotgun (WGS) entry which is preliminary data.</text>
</comment>
<name>A0A2M6W6J4_9BACT</name>
<gene>
    <name evidence="2" type="ORF">COU29_01005</name>
</gene>
<accession>A0A2M6W6J4</accession>
<proteinExistence type="predicted"/>
<dbReference type="EMBL" id="PFBV01000003">
    <property type="protein sequence ID" value="PIT88355.1"/>
    <property type="molecule type" value="Genomic_DNA"/>
</dbReference>
<sequence length="68" mass="7295">MEQQNAPTTPPVVNDTSPVINDTPPVVENQPAAPVAANVTSEQTCCGKGSFFEKLKCQIKKCFGQKCE</sequence>
<evidence type="ECO:0000313" key="3">
    <source>
        <dbReference type="Proteomes" id="UP000231426"/>
    </source>
</evidence>
<organism evidence="2 3">
    <name type="scientific">Candidatus Magasanikbacteria bacterium CG10_big_fil_rev_8_21_14_0_10_36_32</name>
    <dbReference type="NCBI Taxonomy" id="1974646"/>
    <lineage>
        <taxon>Bacteria</taxon>
        <taxon>Candidatus Magasanikiibacteriota</taxon>
    </lineage>
</organism>
<feature type="region of interest" description="Disordered" evidence="1">
    <location>
        <begin position="1"/>
        <end position="25"/>
    </location>
</feature>
<protein>
    <submittedName>
        <fullName evidence="2">Uncharacterized protein</fullName>
    </submittedName>
</protein>
<dbReference type="AlphaFoldDB" id="A0A2M6W6J4"/>
<reference evidence="3" key="1">
    <citation type="submission" date="2017-09" db="EMBL/GenBank/DDBJ databases">
        <title>Depth-based differentiation of microbial function through sediment-hosted aquifers and enrichment of novel symbionts in the deep terrestrial subsurface.</title>
        <authorList>
            <person name="Probst A.J."/>
            <person name="Ladd B."/>
            <person name="Jarett J.K."/>
            <person name="Geller-Mcgrath D.E."/>
            <person name="Sieber C.M.K."/>
            <person name="Emerson J.B."/>
            <person name="Anantharaman K."/>
            <person name="Thomas B.C."/>
            <person name="Malmstrom R."/>
            <person name="Stieglmeier M."/>
            <person name="Klingl A."/>
            <person name="Woyke T."/>
            <person name="Ryan C.M."/>
            <person name="Banfield J.F."/>
        </authorList>
    </citation>
    <scope>NUCLEOTIDE SEQUENCE [LARGE SCALE GENOMIC DNA]</scope>
</reference>
<evidence type="ECO:0000256" key="1">
    <source>
        <dbReference type="SAM" id="MobiDB-lite"/>
    </source>
</evidence>
<dbReference type="Proteomes" id="UP000231426">
    <property type="component" value="Unassembled WGS sequence"/>
</dbReference>